<gene>
    <name evidence="2" type="primary">ORF60726</name>
</gene>
<feature type="non-terminal residue" evidence="2">
    <location>
        <position position="1"/>
    </location>
</feature>
<feature type="domain" description="AMP-dependent synthetase/ligase" evidence="1">
    <location>
        <begin position="1"/>
        <end position="70"/>
    </location>
</feature>
<accession>A0A0B6ZEW8</accession>
<reference evidence="2" key="1">
    <citation type="submission" date="2014-12" db="EMBL/GenBank/DDBJ databases">
        <title>Insight into the proteome of Arion vulgaris.</title>
        <authorList>
            <person name="Aradska J."/>
            <person name="Bulat T."/>
            <person name="Smidak R."/>
            <person name="Sarate P."/>
            <person name="Gangsoo J."/>
            <person name="Sialana F."/>
            <person name="Bilban M."/>
            <person name="Lubec G."/>
        </authorList>
    </citation>
    <scope>NUCLEOTIDE SEQUENCE</scope>
    <source>
        <tissue evidence="2">Skin</tissue>
    </source>
</reference>
<feature type="non-terminal residue" evidence="2">
    <location>
        <position position="211"/>
    </location>
</feature>
<dbReference type="Gene3D" id="3.40.50.12780">
    <property type="entry name" value="N-terminal domain of ligase-like"/>
    <property type="match status" value="1"/>
</dbReference>
<organism evidence="2">
    <name type="scientific">Arion vulgaris</name>
    <dbReference type="NCBI Taxonomy" id="1028688"/>
    <lineage>
        <taxon>Eukaryota</taxon>
        <taxon>Metazoa</taxon>
        <taxon>Spiralia</taxon>
        <taxon>Lophotrochozoa</taxon>
        <taxon>Mollusca</taxon>
        <taxon>Gastropoda</taxon>
        <taxon>Heterobranchia</taxon>
        <taxon>Euthyneura</taxon>
        <taxon>Panpulmonata</taxon>
        <taxon>Eupulmonata</taxon>
        <taxon>Stylommatophora</taxon>
        <taxon>Helicina</taxon>
        <taxon>Arionoidea</taxon>
        <taxon>Arionidae</taxon>
        <taxon>Arion</taxon>
    </lineage>
</organism>
<dbReference type="InterPro" id="IPR042099">
    <property type="entry name" value="ANL_N_sf"/>
</dbReference>
<proteinExistence type="predicted"/>
<evidence type="ECO:0000313" key="2">
    <source>
        <dbReference type="EMBL" id="CEK66942.1"/>
    </source>
</evidence>
<dbReference type="InterPro" id="IPR000873">
    <property type="entry name" value="AMP-dep_synth/lig_dom"/>
</dbReference>
<evidence type="ECO:0000259" key="1">
    <source>
        <dbReference type="Pfam" id="PF00501"/>
    </source>
</evidence>
<dbReference type="AlphaFoldDB" id="A0A0B6ZEW8"/>
<name>A0A0B6ZEW8_9EUPU</name>
<dbReference type="SUPFAM" id="SSF56801">
    <property type="entry name" value="Acetyl-CoA synthetase-like"/>
    <property type="match status" value="1"/>
</dbReference>
<protein>
    <recommendedName>
        <fullName evidence="1">AMP-dependent synthetase/ligase domain-containing protein</fullName>
    </recommendedName>
</protein>
<dbReference type="EMBL" id="HACG01020077">
    <property type="protein sequence ID" value="CEK66942.1"/>
    <property type="molecule type" value="Transcribed_RNA"/>
</dbReference>
<sequence>DKQAFIFINKFGNYCTLTARDVYTLAGRFATRLRQCGFVSGDVIANGVPNSPEKVVTDFGAVMAGCISLNCQIIDKDGGDFWNTANVSKCKGVIFPDKSASPAYQLFSQFVSNNNHGISGCQDVSIPAAPLLTKAFIISRSQTRFDEIPADDYNNFESNTNDVYDRHTDGIKDTASAQNCNYGEFLSNLSKSHEDIFVAECSPDEDVYVFT</sequence>
<dbReference type="Pfam" id="PF00501">
    <property type="entry name" value="AMP-binding"/>
    <property type="match status" value="1"/>
</dbReference>